<dbReference type="KEGG" id="cpy:Cphy_0136"/>
<dbReference type="InterPro" id="IPR019074">
    <property type="entry name" value="YabQ"/>
</dbReference>
<proteinExistence type="predicted"/>
<dbReference type="HOGENOM" id="CLU_113225_1_0_9"/>
<organism evidence="2 3">
    <name type="scientific">Lachnoclostridium phytofermentans (strain ATCC 700394 / DSM 18823 / ISDg)</name>
    <name type="common">Clostridium phytofermentans</name>
    <dbReference type="NCBI Taxonomy" id="357809"/>
    <lineage>
        <taxon>Bacteria</taxon>
        <taxon>Bacillati</taxon>
        <taxon>Bacillota</taxon>
        <taxon>Clostridia</taxon>
        <taxon>Lachnospirales</taxon>
        <taxon>Lachnospiraceae</taxon>
    </lineage>
</organism>
<dbReference type="Pfam" id="PF09578">
    <property type="entry name" value="Spore_YabQ"/>
    <property type="match status" value="1"/>
</dbReference>
<protein>
    <recommendedName>
        <fullName evidence="4">Spore cortex biosynthesis protein YabQ</fullName>
    </recommendedName>
</protein>
<keyword evidence="1" id="KW-0812">Transmembrane</keyword>
<evidence type="ECO:0000313" key="2">
    <source>
        <dbReference type="EMBL" id="ABX40525.1"/>
    </source>
</evidence>
<feature type="transmembrane region" description="Helical" evidence="1">
    <location>
        <begin position="72"/>
        <end position="90"/>
    </location>
</feature>
<feature type="transmembrane region" description="Helical" evidence="1">
    <location>
        <begin position="12"/>
        <end position="31"/>
    </location>
</feature>
<keyword evidence="1" id="KW-0472">Membrane</keyword>
<evidence type="ECO:0000256" key="1">
    <source>
        <dbReference type="SAM" id="Phobius"/>
    </source>
</evidence>
<keyword evidence="3" id="KW-1185">Reference proteome</keyword>
<sequence>MLMNTSIFLELRYLAAASYWGIILFLIYDLLRILRNTFHHGKIVIGIQDICFWIVAGILIFRMMYLQNDGMIRWYSTVAMVLSMVLYQKIFSPLIVGGGTKFTLFIKNCILRLLKLLVSPIMFIISKIKKLFRFLFGKVRKFGRFLGGKVKKRTNIFKACIRKQLKKHLNKVKIKKRKQVEEAPPPKVERPRGVLELITQPQEKGEVSEKE</sequence>
<dbReference type="Proteomes" id="UP000000370">
    <property type="component" value="Chromosome"/>
</dbReference>
<dbReference type="STRING" id="357809.Cphy_0136"/>
<evidence type="ECO:0000313" key="3">
    <source>
        <dbReference type="Proteomes" id="UP000000370"/>
    </source>
</evidence>
<evidence type="ECO:0008006" key="4">
    <source>
        <dbReference type="Google" id="ProtNLM"/>
    </source>
</evidence>
<gene>
    <name evidence="2" type="ordered locus">Cphy_0136</name>
</gene>
<dbReference type="NCBIfam" id="TIGR02893">
    <property type="entry name" value="spore_yabQ"/>
    <property type="match status" value="1"/>
</dbReference>
<feature type="transmembrane region" description="Helical" evidence="1">
    <location>
        <begin position="43"/>
        <end position="65"/>
    </location>
</feature>
<dbReference type="eggNOG" id="ENOG50336SI">
    <property type="taxonomic scope" value="Bacteria"/>
</dbReference>
<feature type="transmembrane region" description="Helical" evidence="1">
    <location>
        <begin position="102"/>
        <end position="125"/>
    </location>
</feature>
<dbReference type="EMBL" id="CP000885">
    <property type="protein sequence ID" value="ABX40525.1"/>
    <property type="molecule type" value="Genomic_DNA"/>
</dbReference>
<reference evidence="3" key="1">
    <citation type="submission" date="2007-11" db="EMBL/GenBank/DDBJ databases">
        <title>Complete genome sequence of Clostridium phytofermentans ISDg.</title>
        <authorList>
            <person name="Leschine S.B."/>
            <person name="Warnick T.A."/>
            <person name="Blanchard J.L."/>
            <person name="Schnell D.J."/>
            <person name="Petit E.L."/>
            <person name="LaTouf W.G."/>
            <person name="Copeland A."/>
            <person name="Lucas S."/>
            <person name="Lapidus A."/>
            <person name="Barry K."/>
            <person name="Glavina del Rio T."/>
            <person name="Dalin E."/>
            <person name="Tice H."/>
            <person name="Pitluck S."/>
            <person name="Kiss H."/>
            <person name="Brettin T."/>
            <person name="Bruce D."/>
            <person name="Detter J.C."/>
            <person name="Han C."/>
            <person name="Kuske C."/>
            <person name="Schmutz J."/>
            <person name="Larimer F."/>
            <person name="Land M."/>
            <person name="Hauser L."/>
            <person name="Kyrpides N."/>
            <person name="Kim E.A."/>
            <person name="Richardson P."/>
        </authorList>
    </citation>
    <scope>NUCLEOTIDE SEQUENCE [LARGE SCALE GENOMIC DNA]</scope>
    <source>
        <strain evidence="3">ATCC 700394 / DSM 18823 / ISDg</strain>
    </source>
</reference>
<dbReference type="AlphaFoldDB" id="A9KR57"/>
<accession>A9KR57</accession>
<keyword evidence="1" id="KW-1133">Transmembrane helix</keyword>
<name>A9KR57_LACP7</name>